<gene>
    <name evidence="1" type="ORF">MSG28_003082</name>
</gene>
<dbReference type="EMBL" id="CM046104">
    <property type="protein sequence ID" value="KAI8424655.1"/>
    <property type="molecule type" value="Genomic_DNA"/>
</dbReference>
<proteinExistence type="predicted"/>
<evidence type="ECO:0000313" key="1">
    <source>
        <dbReference type="EMBL" id="KAI8424655.1"/>
    </source>
</evidence>
<accession>A0ACC0JKJ0</accession>
<comment type="caution">
    <text evidence="1">The sequence shown here is derived from an EMBL/GenBank/DDBJ whole genome shotgun (WGS) entry which is preliminary data.</text>
</comment>
<sequence>MLVAQDMGCLPTQVVGPRARSARIATTILLANPAVKQQCLHCCVSAWRANELTRNAINRARRKELETFQRALDIQWLNSRMDDGRMGRCLALIKKEAEMEKDFQERTDHAAIVNARAQKETALGMEIAQVRREEVNLLQRRHYLRERDPSLRELSKKLQAGYVCRDLRQQILHNEYKKLQDQAEEHHANSVLRTALFNDAEAREHEEKLKIERTSAYCKDLQQQLVNRQRQKQCQYEDTLIEKKMLDDIMRTISDEDQSKSSTVFIMEGTGTFIVKRFYCRELKQKREQTDKLRREMVTFKQARDAWRLKQKALTVQEEADLEKQRQAAADRSSAIVAERERQMRIKEEINAKIAAKIMADEAARQDRDNFIKLLQEQEHLEKNVQDDRAQRRKAEFTKTDTKQALTAQMDAKKRLIHEQKMRDVELGRRLVDW</sequence>
<dbReference type="Proteomes" id="UP001064048">
    <property type="component" value="Chromosome 4"/>
</dbReference>
<keyword evidence="2" id="KW-1185">Reference proteome</keyword>
<name>A0ACC0JKJ0_CHOFU</name>
<evidence type="ECO:0000313" key="2">
    <source>
        <dbReference type="Proteomes" id="UP001064048"/>
    </source>
</evidence>
<reference evidence="1 2" key="1">
    <citation type="journal article" date="2022" name="Genome Biol. Evol.">
        <title>The Spruce Budworm Genome: Reconstructing the Evolutionary History of Antifreeze Proteins.</title>
        <authorList>
            <person name="Beliveau C."/>
            <person name="Gagne P."/>
            <person name="Picq S."/>
            <person name="Vernygora O."/>
            <person name="Keeling C.I."/>
            <person name="Pinkney K."/>
            <person name="Doucet D."/>
            <person name="Wen F."/>
            <person name="Johnston J.S."/>
            <person name="Maaroufi H."/>
            <person name="Boyle B."/>
            <person name="Laroche J."/>
            <person name="Dewar K."/>
            <person name="Juretic N."/>
            <person name="Blackburn G."/>
            <person name="Nisole A."/>
            <person name="Brunet B."/>
            <person name="Brandao M."/>
            <person name="Lumley L."/>
            <person name="Duan J."/>
            <person name="Quan G."/>
            <person name="Lucarotti C.J."/>
            <person name="Roe A.D."/>
            <person name="Sperling F.A.H."/>
            <person name="Levesque R.C."/>
            <person name="Cusson M."/>
        </authorList>
    </citation>
    <scope>NUCLEOTIDE SEQUENCE [LARGE SCALE GENOMIC DNA]</scope>
    <source>
        <strain evidence="1">Glfc:IPQL:Cfum</strain>
    </source>
</reference>
<organism evidence="1 2">
    <name type="scientific">Choristoneura fumiferana</name>
    <name type="common">Spruce budworm moth</name>
    <name type="synonym">Archips fumiferana</name>
    <dbReference type="NCBI Taxonomy" id="7141"/>
    <lineage>
        <taxon>Eukaryota</taxon>
        <taxon>Metazoa</taxon>
        <taxon>Ecdysozoa</taxon>
        <taxon>Arthropoda</taxon>
        <taxon>Hexapoda</taxon>
        <taxon>Insecta</taxon>
        <taxon>Pterygota</taxon>
        <taxon>Neoptera</taxon>
        <taxon>Endopterygota</taxon>
        <taxon>Lepidoptera</taxon>
        <taxon>Glossata</taxon>
        <taxon>Ditrysia</taxon>
        <taxon>Tortricoidea</taxon>
        <taxon>Tortricidae</taxon>
        <taxon>Tortricinae</taxon>
        <taxon>Choristoneura</taxon>
    </lineage>
</organism>
<protein>
    <submittedName>
        <fullName evidence="1">Uncharacterized protein</fullName>
    </submittedName>
</protein>